<organism evidence="5 6">
    <name type="scientific">Segatella baroniae F0067</name>
    <dbReference type="NCBI Taxonomy" id="1115809"/>
    <lineage>
        <taxon>Bacteria</taxon>
        <taxon>Pseudomonadati</taxon>
        <taxon>Bacteroidota</taxon>
        <taxon>Bacteroidia</taxon>
        <taxon>Bacteroidales</taxon>
        <taxon>Prevotellaceae</taxon>
        <taxon>Segatella</taxon>
    </lineage>
</organism>
<keyword evidence="6" id="KW-1185">Reference proteome</keyword>
<feature type="region of interest" description="Disordered" evidence="3">
    <location>
        <begin position="94"/>
        <end position="163"/>
    </location>
</feature>
<dbReference type="PATRIC" id="fig|1115809.3.peg.1451"/>
<dbReference type="EMBL" id="AWEY01000026">
    <property type="protein sequence ID" value="ERK39264.1"/>
    <property type="molecule type" value="Genomic_DNA"/>
</dbReference>
<protein>
    <submittedName>
        <fullName evidence="5">DNA-binding protein HU</fullName>
    </submittedName>
</protein>
<comment type="similarity">
    <text evidence="1">Belongs to the bacterial histone-like protein family.</text>
</comment>
<name>U2P6C0_9BACT</name>
<accession>U2P6C0</accession>
<evidence type="ECO:0000256" key="3">
    <source>
        <dbReference type="SAM" id="MobiDB-lite"/>
    </source>
</evidence>
<sequence>MELMFKVLHEGLVNDRQVKVKGLGTFKLTRISARESVDVNTGERITIDGRDKISFNPDASLRDFVNRPFAQFETVTINEGVNVDWLVDIYSTNEEQVGNQEPEEQEVEKKPAPEPESEPVPKPEPVLMDEDVVSPASSADDAEVHEVVDDRKEEGDGAEECEEDVKIEPISDRQDCLGQEGKKEEGETVLSYETSAAGMQAVGTDLNANHSLRRMVILLSVACMFLFLISAGGFYYTWVQINHRNVVIDSLLRSARQVPATSVSLQKKGNAISPVNKPVDSLPSSTQAKREATHRNAREKYETDIKPQAPASDKESSFSGNAASKNSSDADMDYKLLNSQDVRVRTGAYRIIGVKTVVRVRPGQTIQTISRSHLGPDMECYVEVLNGRKTVSPGDYLKIPALKLKRARERKAL</sequence>
<keyword evidence="2 5" id="KW-0238">DNA-binding</keyword>
<dbReference type="Proteomes" id="UP000016648">
    <property type="component" value="Unassembled WGS sequence"/>
</dbReference>
<evidence type="ECO:0000313" key="6">
    <source>
        <dbReference type="Proteomes" id="UP000016648"/>
    </source>
</evidence>
<gene>
    <name evidence="5" type="primary">hup_3</name>
    <name evidence="5" type="ORF">HMPREF9135_1959</name>
</gene>
<dbReference type="PANTHER" id="PTHR33175:SF2">
    <property type="entry name" value="INTEGRATION HOST FACTOR SUBUNIT ALPHA"/>
    <property type="match status" value="1"/>
</dbReference>
<keyword evidence="4" id="KW-0472">Membrane</keyword>
<dbReference type="GO" id="GO:0003677">
    <property type="term" value="F:DNA binding"/>
    <property type="evidence" value="ECO:0007669"/>
    <property type="project" value="UniProtKB-KW"/>
</dbReference>
<evidence type="ECO:0000256" key="2">
    <source>
        <dbReference type="ARBA" id="ARBA00023125"/>
    </source>
</evidence>
<evidence type="ECO:0000256" key="4">
    <source>
        <dbReference type="SAM" id="Phobius"/>
    </source>
</evidence>
<feature type="compositionally biased region" description="Basic and acidic residues" evidence="3">
    <location>
        <begin position="142"/>
        <end position="155"/>
    </location>
</feature>
<dbReference type="InterPro" id="IPR010992">
    <property type="entry name" value="IHF-like_DNA-bd_dom_sf"/>
</dbReference>
<evidence type="ECO:0000313" key="5">
    <source>
        <dbReference type="EMBL" id="ERK39264.1"/>
    </source>
</evidence>
<dbReference type="SUPFAM" id="SSF47729">
    <property type="entry name" value="IHF-like DNA-binding proteins"/>
    <property type="match status" value="1"/>
</dbReference>
<dbReference type="Gene3D" id="4.10.520.10">
    <property type="entry name" value="IHF-like DNA-binding proteins"/>
    <property type="match status" value="1"/>
</dbReference>
<dbReference type="GO" id="GO:0030527">
    <property type="term" value="F:structural constituent of chromatin"/>
    <property type="evidence" value="ECO:0007669"/>
    <property type="project" value="InterPro"/>
</dbReference>
<feature type="region of interest" description="Disordered" evidence="3">
    <location>
        <begin position="269"/>
        <end position="329"/>
    </location>
</feature>
<dbReference type="GO" id="GO:0005829">
    <property type="term" value="C:cytosol"/>
    <property type="evidence" value="ECO:0007669"/>
    <property type="project" value="TreeGrafter"/>
</dbReference>
<evidence type="ECO:0000256" key="1">
    <source>
        <dbReference type="ARBA" id="ARBA00010529"/>
    </source>
</evidence>
<dbReference type="PANTHER" id="PTHR33175">
    <property type="entry name" value="DNA-BINDING PROTEIN HU"/>
    <property type="match status" value="1"/>
</dbReference>
<dbReference type="AlphaFoldDB" id="U2P6C0"/>
<proteinExistence type="inferred from homology"/>
<reference evidence="5 6" key="1">
    <citation type="submission" date="2013-08" db="EMBL/GenBank/DDBJ databases">
        <authorList>
            <person name="Durkin A.S."/>
            <person name="Haft D.R."/>
            <person name="McCorrison J."/>
            <person name="Torralba M."/>
            <person name="Gillis M."/>
            <person name="Haft D.H."/>
            <person name="Methe B."/>
            <person name="Sutton G."/>
            <person name="Nelson K.E."/>
        </authorList>
    </citation>
    <scope>NUCLEOTIDE SEQUENCE [LARGE SCALE GENOMIC DNA]</scope>
    <source>
        <strain evidence="5 6">F0067</strain>
    </source>
</reference>
<feature type="compositionally biased region" description="Basic and acidic residues" evidence="3">
    <location>
        <begin position="288"/>
        <end position="305"/>
    </location>
</feature>
<comment type="caution">
    <text evidence="5">The sequence shown here is derived from an EMBL/GenBank/DDBJ whole genome shotgun (WGS) entry which is preliminary data.</text>
</comment>
<dbReference type="InterPro" id="IPR000119">
    <property type="entry name" value="Hist_DNA-bd"/>
</dbReference>
<feature type="compositionally biased region" description="Polar residues" evidence="3">
    <location>
        <begin position="317"/>
        <end position="329"/>
    </location>
</feature>
<keyword evidence="4" id="KW-1133">Transmembrane helix</keyword>
<dbReference type="Pfam" id="PF00216">
    <property type="entry name" value="Bac_DNA_binding"/>
    <property type="match status" value="1"/>
</dbReference>
<feature type="transmembrane region" description="Helical" evidence="4">
    <location>
        <begin position="216"/>
        <end position="238"/>
    </location>
</feature>
<keyword evidence="4" id="KW-0812">Transmembrane</keyword>